<feature type="domain" description="Helix-turn-helix" evidence="1">
    <location>
        <begin position="43"/>
        <end position="92"/>
    </location>
</feature>
<dbReference type="EMBL" id="NQXA01000011">
    <property type="protein sequence ID" value="PHQ28795.1"/>
    <property type="molecule type" value="Genomic_DNA"/>
</dbReference>
<organism evidence="2 3">
    <name type="scientific">Leeuwenhoekiella nanhaiensis</name>
    <dbReference type="NCBI Taxonomy" id="1655491"/>
    <lineage>
        <taxon>Bacteria</taxon>
        <taxon>Pseudomonadati</taxon>
        <taxon>Bacteroidota</taxon>
        <taxon>Flavobacteriia</taxon>
        <taxon>Flavobacteriales</taxon>
        <taxon>Flavobacteriaceae</taxon>
        <taxon>Leeuwenhoekiella</taxon>
    </lineage>
</organism>
<dbReference type="AlphaFoldDB" id="A0A2G1VPV3"/>
<dbReference type="InterPro" id="IPR009061">
    <property type="entry name" value="DNA-bd_dom_put_sf"/>
</dbReference>
<dbReference type="Proteomes" id="UP000229433">
    <property type="component" value="Unassembled WGS sequence"/>
</dbReference>
<accession>A0A2G1VPV3</accession>
<dbReference type="InterPro" id="IPR041657">
    <property type="entry name" value="HTH_17"/>
</dbReference>
<sequence>MKTTTIVTTEISIDELIELISDKLIDKIEHYLKDVNKSQNDLLLTRKEIAKYLRVSITTIHHWMEYEILDPIRIGNRVYFKKQDILDLVEERKHSNLTRLKRP</sequence>
<dbReference type="RefSeq" id="WP_099646787.1">
    <property type="nucleotide sequence ID" value="NZ_KZ319293.1"/>
</dbReference>
<name>A0A2G1VPV3_9FLAO</name>
<proteinExistence type="predicted"/>
<evidence type="ECO:0000259" key="1">
    <source>
        <dbReference type="Pfam" id="PF12728"/>
    </source>
</evidence>
<comment type="caution">
    <text evidence="2">The sequence shown here is derived from an EMBL/GenBank/DDBJ whole genome shotgun (WGS) entry which is preliminary data.</text>
</comment>
<gene>
    <name evidence="2" type="ORF">CJ305_13335</name>
</gene>
<evidence type="ECO:0000313" key="2">
    <source>
        <dbReference type="EMBL" id="PHQ28795.1"/>
    </source>
</evidence>
<dbReference type="Pfam" id="PF12728">
    <property type="entry name" value="HTH_17"/>
    <property type="match status" value="1"/>
</dbReference>
<keyword evidence="3" id="KW-1185">Reference proteome</keyword>
<evidence type="ECO:0000313" key="3">
    <source>
        <dbReference type="Proteomes" id="UP000229433"/>
    </source>
</evidence>
<protein>
    <recommendedName>
        <fullName evidence="1">Helix-turn-helix domain-containing protein</fullName>
    </recommendedName>
</protein>
<reference evidence="2 3" key="1">
    <citation type="submission" date="2017-08" db="EMBL/GenBank/DDBJ databases">
        <title>The whole genome shortgun sequences of strain Leeuwenhoekiella nanhaiensis G18 from the South China Sea.</title>
        <authorList>
            <person name="Liu Q."/>
        </authorList>
    </citation>
    <scope>NUCLEOTIDE SEQUENCE [LARGE SCALE GENOMIC DNA]</scope>
    <source>
        <strain evidence="2 3">G18</strain>
    </source>
</reference>
<dbReference type="Gene3D" id="1.10.1660.10">
    <property type="match status" value="1"/>
</dbReference>
<dbReference type="OrthoDB" id="1097811at2"/>
<dbReference type="SUPFAM" id="SSF46955">
    <property type="entry name" value="Putative DNA-binding domain"/>
    <property type="match status" value="1"/>
</dbReference>